<dbReference type="OrthoDB" id="660555at2759"/>
<evidence type="ECO:0008006" key="6">
    <source>
        <dbReference type="Google" id="ProtNLM"/>
    </source>
</evidence>
<dbReference type="InterPro" id="IPR032675">
    <property type="entry name" value="LRR_dom_sf"/>
</dbReference>
<comment type="caution">
    <text evidence="4">The sequence shown here is derived from an EMBL/GenBank/DDBJ whole genome shotgun (WGS) entry which is preliminary data.</text>
</comment>
<evidence type="ECO:0000256" key="2">
    <source>
        <dbReference type="ARBA" id="ARBA00022737"/>
    </source>
</evidence>
<dbReference type="Pfam" id="PF13855">
    <property type="entry name" value="LRR_8"/>
    <property type="match status" value="2"/>
</dbReference>
<dbReference type="PANTHER" id="PTHR45752:SF21">
    <property type="entry name" value="LEUCINE-RICH REPEAT-CONTAINING PROTEIN 63"/>
    <property type="match status" value="1"/>
</dbReference>
<feature type="compositionally biased region" description="Polar residues" evidence="3">
    <location>
        <begin position="227"/>
        <end position="241"/>
    </location>
</feature>
<feature type="compositionally biased region" description="Pro residues" evidence="3">
    <location>
        <begin position="1011"/>
        <end position="1020"/>
    </location>
</feature>
<dbReference type="SMART" id="SM00369">
    <property type="entry name" value="LRR_TYP"/>
    <property type="match status" value="4"/>
</dbReference>
<feature type="region of interest" description="Disordered" evidence="3">
    <location>
        <begin position="359"/>
        <end position="426"/>
    </location>
</feature>
<keyword evidence="5" id="KW-1185">Reference proteome</keyword>
<feature type="compositionally biased region" description="Basic residues" evidence="3">
    <location>
        <begin position="1043"/>
        <end position="1053"/>
    </location>
</feature>
<evidence type="ECO:0000313" key="5">
    <source>
        <dbReference type="Proteomes" id="UP000827284"/>
    </source>
</evidence>
<dbReference type="Proteomes" id="UP000827284">
    <property type="component" value="Unassembled WGS sequence"/>
</dbReference>
<feature type="region of interest" description="Disordered" evidence="3">
    <location>
        <begin position="892"/>
        <end position="932"/>
    </location>
</feature>
<feature type="compositionally biased region" description="Basic and acidic residues" evidence="3">
    <location>
        <begin position="956"/>
        <end position="969"/>
    </location>
</feature>
<reference evidence="4" key="1">
    <citation type="submission" date="2021-11" db="EMBL/GenBank/DDBJ databases">
        <authorList>
            <person name="Herlambang A."/>
            <person name="Guo Y."/>
            <person name="Takashima Y."/>
            <person name="Nishizawa T."/>
        </authorList>
    </citation>
    <scope>NUCLEOTIDE SEQUENCE</scope>
    <source>
        <strain evidence="4">E1425</strain>
    </source>
</reference>
<feature type="compositionally biased region" description="Low complexity" evidence="3">
    <location>
        <begin position="998"/>
        <end position="1010"/>
    </location>
</feature>
<evidence type="ECO:0000313" key="4">
    <source>
        <dbReference type="EMBL" id="GJJ73406.1"/>
    </source>
</evidence>
<keyword evidence="1" id="KW-0433">Leucine-rich repeat</keyword>
<gene>
    <name evidence="4" type="ORF">EMPS_05764</name>
</gene>
<feature type="compositionally biased region" description="Basic and acidic residues" evidence="3">
    <location>
        <begin position="388"/>
        <end position="410"/>
    </location>
</feature>
<accession>A0A9P3LWL6</accession>
<dbReference type="InterPro" id="IPR003591">
    <property type="entry name" value="Leu-rich_rpt_typical-subtyp"/>
</dbReference>
<feature type="compositionally biased region" description="Polar residues" evidence="3">
    <location>
        <begin position="985"/>
        <end position="994"/>
    </location>
</feature>
<dbReference type="AlphaFoldDB" id="A0A9P3LWL6"/>
<dbReference type="SUPFAM" id="SSF52058">
    <property type="entry name" value="L domain-like"/>
    <property type="match status" value="1"/>
</dbReference>
<feature type="compositionally biased region" description="Low complexity" evidence="3">
    <location>
        <begin position="1021"/>
        <end position="1037"/>
    </location>
</feature>
<feature type="compositionally biased region" description="Basic and acidic residues" evidence="3">
    <location>
        <begin position="558"/>
        <end position="578"/>
    </location>
</feature>
<dbReference type="Gene3D" id="3.80.10.10">
    <property type="entry name" value="Ribonuclease Inhibitor"/>
    <property type="match status" value="1"/>
</dbReference>
<dbReference type="EMBL" id="BQFW01000008">
    <property type="protein sequence ID" value="GJJ73406.1"/>
    <property type="molecule type" value="Genomic_DNA"/>
</dbReference>
<dbReference type="InterPro" id="IPR001611">
    <property type="entry name" value="Leu-rich_rpt"/>
</dbReference>
<feature type="region of interest" description="Disordered" evidence="3">
    <location>
        <begin position="149"/>
        <end position="170"/>
    </location>
</feature>
<feature type="compositionally biased region" description="Low complexity" evidence="3">
    <location>
        <begin position="359"/>
        <end position="373"/>
    </location>
</feature>
<dbReference type="PROSITE" id="PS51450">
    <property type="entry name" value="LRR"/>
    <property type="match status" value="2"/>
</dbReference>
<organism evidence="4 5">
    <name type="scientific">Entomortierella parvispora</name>
    <dbReference type="NCBI Taxonomy" id="205924"/>
    <lineage>
        <taxon>Eukaryota</taxon>
        <taxon>Fungi</taxon>
        <taxon>Fungi incertae sedis</taxon>
        <taxon>Mucoromycota</taxon>
        <taxon>Mortierellomycotina</taxon>
        <taxon>Mortierellomycetes</taxon>
        <taxon>Mortierellales</taxon>
        <taxon>Mortierellaceae</taxon>
        <taxon>Entomortierella</taxon>
    </lineage>
</organism>
<evidence type="ECO:0000256" key="3">
    <source>
        <dbReference type="SAM" id="MobiDB-lite"/>
    </source>
</evidence>
<protein>
    <recommendedName>
        <fullName evidence="6">L domain-like protein</fullName>
    </recommendedName>
</protein>
<evidence type="ECO:0000256" key="1">
    <source>
        <dbReference type="ARBA" id="ARBA00022614"/>
    </source>
</evidence>
<feature type="region of interest" description="Disordered" evidence="3">
    <location>
        <begin position="227"/>
        <end position="289"/>
    </location>
</feature>
<feature type="compositionally biased region" description="Acidic residues" evidence="3">
    <location>
        <begin position="533"/>
        <end position="544"/>
    </location>
</feature>
<dbReference type="InterPro" id="IPR050715">
    <property type="entry name" value="LRR-SigEffector_domain"/>
</dbReference>
<proteinExistence type="predicted"/>
<feature type="region of interest" description="Disordered" evidence="3">
    <location>
        <begin position="533"/>
        <end position="581"/>
    </location>
</feature>
<feature type="compositionally biased region" description="Polar residues" evidence="3">
    <location>
        <begin position="273"/>
        <end position="282"/>
    </location>
</feature>
<feature type="region of interest" description="Disordered" evidence="3">
    <location>
        <begin position="951"/>
        <end position="1053"/>
    </location>
</feature>
<name>A0A9P3LWL6_9FUNG</name>
<sequence>MGATVSREHARLPFAYTHARKEDHSCNASSPSMFSTRQRIASRLLLLKSPDTTTSITPVSFHRFQQQHPLQTQQLGQGVGGGPSDDLLLNGQGVDPTQMTLLQGSHMTGSEEDDEDTEIVSLSSILIQGPEFELKWHAVGQDQDFLDSLMNGISGDTPSPLPPSSSPAAATTTTITADANNGQTTMTILSAVSATSLLQDTDSGHHEETCFLHSGTSTLDLAQNLPNRRTSLSGTGTSASDTGLKGEEHVHSHSPSSAAAAAAGASQSVTAAPSSDSETTHPQHPPSLACACSPTIAQVGSPSASFSASAGGSTTSITSALTNLLGTRRGSMLSTATTAVSTASGSTTTLPVTTSLTPLSPGGQPHHPHYQPQNRLYPHGAPAETDTDIIHGELIHLDSDKESERGNREDQSDESESEDDDCDEDYYDLDEEERTRKMDNRKMDLIAALGIADQPDEFEPEPFNFFKGEPIFHQQPDRFMNHPAATRRYTTDGVNSGRGGFRVPWGNQDDYHTAVLLPEDFFEGGLQSSIEEDDDLEGMEEQSDVEGAGNSRSTGEGEAVRMDTFSRDLNQDPLESKGRFHRKRLLKGKRAAGLGHAFSQSTGALGNSSSPWRSHGPLSFGDEDVAHLSPIPFSDLPSLTNIGLCTSEIVKLSSNIRLLSSATSIQLCCNDLSSIPVEIGHLRNLTLLDLSKNTLTSLPNSIRYLTRLVDLKLSFNFLTALPSTIGELTKLTSLHLDNNRLEKIPREIGRIKGLAHLDLDDNPLTVLPAEIGQLQFLRRLKLDRCPLVESFVHYPLHSPPTLLELAARVVVRHRMPTPPLLPTHLKTYLRGANKCSFCEGPYFESFVKRGKMIDKNDTLVPLEYLLCIPHWNTESERVRQLFCPRPPTAPPLPLLNSRLQPSRPASCAGSRRASKSESPLNPPLPTVSSTGYSSTTDLLAASSAMALASIVGSDSSRGESERMGRRSSEGPKTLSTKTRRFGSRLGSSGASTYSLDALPMTSSTSMTTLPLSPPVPPIISLPPFSEPTTSPPTSRSSNGRFSIRLRSRGPKSG</sequence>
<dbReference type="PANTHER" id="PTHR45752">
    <property type="entry name" value="LEUCINE-RICH REPEAT-CONTAINING"/>
    <property type="match status" value="1"/>
</dbReference>
<feature type="compositionally biased region" description="Acidic residues" evidence="3">
    <location>
        <begin position="411"/>
        <end position="426"/>
    </location>
</feature>
<reference evidence="4" key="2">
    <citation type="journal article" date="2022" name="Microbiol. Resour. Announc.">
        <title>Whole-Genome Sequence of Entomortierella parvispora E1425, a Mucoromycotan Fungus Associated with Burkholderiaceae-Related Endosymbiotic Bacteria.</title>
        <authorList>
            <person name="Herlambang A."/>
            <person name="Guo Y."/>
            <person name="Takashima Y."/>
            <person name="Narisawa K."/>
            <person name="Ohta H."/>
            <person name="Nishizawa T."/>
        </authorList>
    </citation>
    <scope>NUCLEOTIDE SEQUENCE</scope>
    <source>
        <strain evidence="4">E1425</strain>
    </source>
</reference>
<keyword evidence="2" id="KW-0677">Repeat</keyword>
<feature type="compositionally biased region" description="Low complexity" evidence="3">
    <location>
        <begin position="253"/>
        <end position="272"/>
    </location>
</feature>